<dbReference type="OrthoDB" id="17102at2759"/>
<feature type="non-terminal residue" evidence="3">
    <location>
        <position position="113"/>
    </location>
</feature>
<dbReference type="InterPro" id="IPR004821">
    <property type="entry name" value="Cyt_trans-like"/>
</dbReference>
<proteinExistence type="predicted"/>
<dbReference type="EMBL" id="ML178817">
    <property type="protein sequence ID" value="TFL05022.1"/>
    <property type="molecule type" value="Genomic_DNA"/>
</dbReference>
<dbReference type="GO" id="GO:0031210">
    <property type="term" value="F:phosphatidylcholine binding"/>
    <property type="evidence" value="ECO:0007669"/>
    <property type="project" value="TreeGrafter"/>
</dbReference>
<reference evidence="3 4" key="1">
    <citation type="journal article" date="2019" name="Nat. Ecol. Evol.">
        <title>Megaphylogeny resolves global patterns of mushroom evolution.</title>
        <authorList>
            <person name="Varga T."/>
            <person name="Krizsan K."/>
            <person name="Foldi C."/>
            <person name="Dima B."/>
            <person name="Sanchez-Garcia M."/>
            <person name="Sanchez-Ramirez S."/>
            <person name="Szollosi G.J."/>
            <person name="Szarkandi J.G."/>
            <person name="Papp V."/>
            <person name="Albert L."/>
            <person name="Andreopoulos W."/>
            <person name="Angelini C."/>
            <person name="Antonin V."/>
            <person name="Barry K.W."/>
            <person name="Bougher N.L."/>
            <person name="Buchanan P."/>
            <person name="Buyck B."/>
            <person name="Bense V."/>
            <person name="Catcheside P."/>
            <person name="Chovatia M."/>
            <person name="Cooper J."/>
            <person name="Damon W."/>
            <person name="Desjardin D."/>
            <person name="Finy P."/>
            <person name="Geml J."/>
            <person name="Haridas S."/>
            <person name="Hughes K."/>
            <person name="Justo A."/>
            <person name="Karasinski D."/>
            <person name="Kautmanova I."/>
            <person name="Kiss B."/>
            <person name="Kocsube S."/>
            <person name="Kotiranta H."/>
            <person name="LaButti K.M."/>
            <person name="Lechner B.E."/>
            <person name="Liimatainen K."/>
            <person name="Lipzen A."/>
            <person name="Lukacs Z."/>
            <person name="Mihaltcheva S."/>
            <person name="Morgado L.N."/>
            <person name="Niskanen T."/>
            <person name="Noordeloos M.E."/>
            <person name="Ohm R.A."/>
            <person name="Ortiz-Santana B."/>
            <person name="Ovrebo C."/>
            <person name="Racz N."/>
            <person name="Riley R."/>
            <person name="Savchenko A."/>
            <person name="Shiryaev A."/>
            <person name="Soop K."/>
            <person name="Spirin V."/>
            <person name="Szebenyi C."/>
            <person name="Tomsovsky M."/>
            <person name="Tulloss R.E."/>
            <person name="Uehling J."/>
            <person name="Grigoriev I.V."/>
            <person name="Vagvolgyi C."/>
            <person name="Papp T."/>
            <person name="Martin F.M."/>
            <person name="Miettinen O."/>
            <person name="Hibbett D.S."/>
            <person name="Nagy L.G."/>
        </authorList>
    </citation>
    <scope>NUCLEOTIDE SEQUENCE [LARGE SCALE GENOMIC DNA]</scope>
    <source>
        <strain evidence="3 4">CBS 309.79</strain>
    </source>
</reference>
<dbReference type="AlphaFoldDB" id="A0A5C3QT19"/>
<evidence type="ECO:0000313" key="3">
    <source>
        <dbReference type="EMBL" id="TFL05022.1"/>
    </source>
</evidence>
<protein>
    <recommendedName>
        <fullName evidence="1">choline-phosphate cytidylyltransferase</fullName>
        <ecNumber evidence="1">2.7.7.15</ecNumber>
    </recommendedName>
</protein>
<organism evidence="3 4">
    <name type="scientific">Pterulicium gracile</name>
    <dbReference type="NCBI Taxonomy" id="1884261"/>
    <lineage>
        <taxon>Eukaryota</taxon>
        <taxon>Fungi</taxon>
        <taxon>Dikarya</taxon>
        <taxon>Basidiomycota</taxon>
        <taxon>Agaricomycotina</taxon>
        <taxon>Agaricomycetes</taxon>
        <taxon>Agaricomycetidae</taxon>
        <taxon>Agaricales</taxon>
        <taxon>Pleurotineae</taxon>
        <taxon>Pterulaceae</taxon>
        <taxon>Pterulicium</taxon>
    </lineage>
</organism>
<evidence type="ECO:0000313" key="4">
    <source>
        <dbReference type="Proteomes" id="UP000305067"/>
    </source>
</evidence>
<accession>A0A5C3QT19</accession>
<evidence type="ECO:0000259" key="2">
    <source>
        <dbReference type="Pfam" id="PF01467"/>
    </source>
</evidence>
<feature type="domain" description="Cytidyltransferase-like" evidence="2">
    <location>
        <begin position="9"/>
        <end position="105"/>
    </location>
</feature>
<dbReference type="GO" id="GO:0004105">
    <property type="term" value="F:choline-phosphate cytidylyltransferase activity"/>
    <property type="evidence" value="ECO:0007669"/>
    <property type="project" value="UniProtKB-EC"/>
</dbReference>
<dbReference type="SUPFAM" id="SSF52374">
    <property type="entry name" value="Nucleotidylyl transferase"/>
    <property type="match status" value="1"/>
</dbReference>
<dbReference type="InterPro" id="IPR045049">
    <property type="entry name" value="Pcy1-like"/>
</dbReference>
<dbReference type="STRING" id="1884261.A0A5C3QT19"/>
<keyword evidence="4" id="KW-1185">Reference proteome</keyword>
<sequence>MGRTFRVYVDGAFAGLNVGHLHHLRQAKLSFPYTRLIVGVFSDALCLEHGISLPASSSSSQVDTLPTRLETLRHTRWVDEILPSAPWSPTPQFMKEHRIDYVAVQEGASVEPG</sequence>
<dbReference type="PANTHER" id="PTHR10739:SF13">
    <property type="entry name" value="CHOLINE-PHOSPHATE CYTIDYLYLTRANSFERASE"/>
    <property type="match status" value="1"/>
</dbReference>
<dbReference type="NCBIfam" id="TIGR00125">
    <property type="entry name" value="cyt_tran_rel"/>
    <property type="match status" value="1"/>
</dbReference>
<dbReference type="Pfam" id="PF01467">
    <property type="entry name" value="CTP_transf_like"/>
    <property type="match status" value="1"/>
</dbReference>
<dbReference type="InterPro" id="IPR014729">
    <property type="entry name" value="Rossmann-like_a/b/a_fold"/>
</dbReference>
<dbReference type="Proteomes" id="UP000305067">
    <property type="component" value="Unassembled WGS sequence"/>
</dbReference>
<dbReference type="GO" id="GO:0005635">
    <property type="term" value="C:nuclear envelope"/>
    <property type="evidence" value="ECO:0007669"/>
    <property type="project" value="TreeGrafter"/>
</dbReference>
<gene>
    <name evidence="3" type="ORF">BDV98DRAFT_490534</name>
</gene>
<dbReference type="PANTHER" id="PTHR10739">
    <property type="entry name" value="CYTIDYLYLTRANSFERASE"/>
    <property type="match status" value="1"/>
</dbReference>
<dbReference type="EC" id="2.7.7.15" evidence="1"/>
<name>A0A5C3QT19_9AGAR</name>
<evidence type="ECO:0000256" key="1">
    <source>
        <dbReference type="ARBA" id="ARBA00026101"/>
    </source>
</evidence>
<dbReference type="Gene3D" id="3.40.50.620">
    <property type="entry name" value="HUPs"/>
    <property type="match status" value="1"/>
</dbReference>